<dbReference type="OrthoDB" id="3213869at2"/>
<dbReference type="InterPro" id="IPR027417">
    <property type="entry name" value="P-loop_NTPase"/>
</dbReference>
<keyword evidence="2" id="KW-0808">Transferase</keyword>
<name>A0A1I3NNF9_9RHOB</name>
<dbReference type="EMBL" id="FOQH01000014">
    <property type="protein sequence ID" value="SFJ10844.1"/>
    <property type="molecule type" value="Genomic_DNA"/>
</dbReference>
<reference evidence="2 3" key="1">
    <citation type="submission" date="2016-10" db="EMBL/GenBank/DDBJ databases">
        <authorList>
            <person name="de Groot N.N."/>
        </authorList>
    </citation>
    <scope>NUCLEOTIDE SEQUENCE [LARGE SCALE GENOMIC DNA]</scope>
    <source>
        <strain evidence="2 3">CGMCC 1.11030</strain>
    </source>
</reference>
<dbReference type="Gene3D" id="3.40.50.300">
    <property type="entry name" value="P-loop containing nucleotide triphosphate hydrolases"/>
    <property type="match status" value="1"/>
</dbReference>
<proteinExistence type="predicted"/>
<gene>
    <name evidence="2" type="ORF">SAMN05216258_1149</name>
</gene>
<dbReference type="AlphaFoldDB" id="A0A1I3NNF9"/>
<feature type="compositionally biased region" description="Low complexity" evidence="1">
    <location>
        <begin position="9"/>
        <end position="20"/>
    </location>
</feature>
<sequence length="338" mass="35246">MSEARSLVAPDSVSAPDALAASDASAPARHRFRAYGLVYVGDLPAPWAEPAPPGAPADVCVDLGPVRGPAHPERLDGSWIVESPSEAYCDWEGLRLRVSEGRRIGVEIGPGATREMAVVQIGYAASTVLLHQRGAMPLHAAGAAGPAGGALLLGDSGAGKSTFATMMARGDWALAGDDTIALDVAPGRPVGLHRAMRTARLFSDSAQAVAEAAGDPILAAGQGMGKDVRALVDPARGPAWPAPLRAVFKLEWLHPADAPLELERLATLPALHALRGAIGRPEIPRQMGLDGAYFRLLARVAAEVPVYVLRRPRDFAAAEPALALARRTVERLAAGETP</sequence>
<dbReference type="SUPFAM" id="SSF53795">
    <property type="entry name" value="PEP carboxykinase-like"/>
    <property type="match status" value="1"/>
</dbReference>
<protein>
    <submittedName>
        <fullName evidence="2">Hpr(Ser) kinase/phosphatase</fullName>
    </submittedName>
</protein>
<dbReference type="GO" id="GO:0016301">
    <property type="term" value="F:kinase activity"/>
    <property type="evidence" value="ECO:0007669"/>
    <property type="project" value="UniProtKB-KW"/>
</dbReference>
<keyword evidence="3" id="KW-1185">Reference proteome</keyword>
<evidence type="ECO:0000313" key="2">
    <source>
        <dbReference type="EMBL" id="SFJ10844.1"/>
    </source>
</evidence>
<dbReference type="RefSeq" id="WP_092865063.1">
    <property type="nucleotide sequence ID" value="NZ_FOQH01000014.1"/>
</dbReference>
<organism evidence="2 3">
    <name type="scientific">Albimonas pacifica</name>
    <dbReference type="NCBI Taxonomy" id="1114924"/>
    <lineage>
        <taxon>Bacteria</taxon>
        <taxon>Pseudomonadati</taxon>
        <taxon>Pseudomonadota</taxon>
        <taxon>Alphaproteobacteria</taxon>
        <taxon>Rhodobacterales</taxon>
        <taxon>Paracoccaceae</taxon>
        <taxon>Albimonas</taxon>
    </lineage>
</organism>
<dbReference type="Proteomes" id="UP000199377">
    <property type="component" value="Unassembled WGS sequence"/>
</dbReference>
<dbReference type="STRING" id="1114924.SAMN05216258_1149"/>
<accession>A0A1I3NNF9</accession>
<keyword evidence="2" id="KW-0418">Kinase</keyword>
<evidence type="ECO:0000256" key="1">
    <source>
        <dbReference type="SAM" id="MobiDB-lite"/>
    </source>
</evidence>
<evidence type="ECO:0000313" key="3">
    <source>
        <dbReference type="Proteomes" id="UP000199377"/>
    </source>
</evidence>
<feature type="region of interest" description="Disordered" evidence="1">
    <location>
        <begin position="1"/>
        <end position="20"/>
    </location>
</feature>